<keyword evidence="1" id="KW-0472">Membrane</keyword>
<keyword evidence="1" id="KW-1133">Transmembrane helix</keyword>
<organism evidence="2 3">
    <name type="scientific">Georgenia wutianyii</name>
    <dbReference type="NCBI Taxonomy" id="2585135"/>
    <lineage>
        <taxon>Bacteria</taxon>
        <taxon>Bacillati</taxon>
        <taxon>Actinomycetota</taxon>
        <taxon>Actinomycetes</taxon>
        <taxon>Micrococcales</taxon>
        <taxon>Bogoriellaceae</taxon>
        <taxon>Georgenia</taxon>
    </lineage>
</organism>
<reference evidence="2 3" key="1">
    <citation type="submission" date="2019-05" db="EMBL/GenBank/DDBJ databases">
        <title>Georgenia *** sp. nov., and Georgenia *** sp. nov., isolated from the intestinal contents of plateau pika (Ochotona curzoniae) in the Qinghai-Tibet plateau of China.</title>
        <authorList>
            <person name="Tian Z."/>
        </authorList>
    </citation>
    <scope>NUCLEOTIDE SEQUENCE [LARGE SCALE GENOMIC DNA]</scope>
    <source>
        <strain evidence="2 3">Z294</strain>
    </source>
</reference>
<proteinExistence type="predicted"/>
<evidence type="ECO:0000256" key="1">
    <source>
        <dbReference type="SAM" id="Phobius"/>
    </source>
</evidence>
<evidence type="ECO:0000313" key="3">
    <source>
        <dbReference type="Proteomes" id="UP000313948"/>
    </source>
</evidence>
<accession>A0ABX5VT10</accession>
<dbReference type="InterPro" id="IPR021517">
    <property type="entry name" value="DUF3180"/>
</dbReference>
<name>A0ABX5VT10_9MICO</name>
<feature type="transmembrane region" description="Helical" evidence="1">
    <location>
        <begin position="117"/>
        <end position="137"/>
    </location>
</feature>
<gene>
    <name evidence="2" type="ORF">FE251_13920</name>
</gene>
<dbReference type="EMBL" id="CP040899">
    <property type="protein sequence ID" value="QDB80354.1"/>
    <property type="molecule type" value="Genomic_DNA"/>
</dbReference>
<keyword evidence="3" id="KW-1185">Reference proteome</keyword>
<feature type="transmembrane region" description="Helical" evidence="1">
    <location>
        <begin position="81"/>
        <end position="105"/>
    </location>
</feature>
<evidence type="ECO:0000313" key="2">
    <source>
        <dbReference type="EMBL" id="QDB80354.1"/>
    </source>
</evidence>
<feature type="transmembrane region" description="Helical" evidence="1">
    <location>
        <begin position="42"/>
        <end position="60"/>
    </location>
</feature>
<dbReference type="Pfam" id="PF11377">
    <property type="entry name" value="DUF3180"/>
    <property type="match status" value="1"/>
</dbReference>
<sequence>MMQRTSRQTLLLTAVVAGAVAYAALAVLESRGGALVPVPPVTGIGLLALAVVLLALGRSVRRLVEGKDTRMTQLGAARVAMLAKASSLSGSALGGYFAAQVLLAWRNITAPALREHALSAGGALLACLALVAVALVVEHWCRLPPEEDGEPA</sequence>
<dbReference type="Proteomes" id="UP000313948">
    <property type="component" value="Chromosome"/>
</dbReference>
<protein>
    <submittedName>
        <fullName evidence="2">DUF3180 domain-containing protein</fullName>
    </submittedName>
</protein>
<keyword evidence="1" id="KW-0812">Transmembrane</keyword>